<sequence length="44" mass="5359">MTKRNRKKKFKLPIMVAYFCFSYNCVEIKEALHPILDELRKELI</sequence>
<protein>
    <submittedName>
        <fullName evidence="1">Uncharacterized protein</fullName>
    </submittedName>
</protein>
<organism evidence="1 2">
    <name type="scientific">Clostridium fungisolvens</name>
    <dbReference type="NCBI Taxonomy" id="1604897"/>
    <lineage>
        <taxon>Bacteria</taxon>
        <taxon>Bacillati</taxon>
        <taxon>Bacillota</taxon>
        <taxon>Clostridia</taxon>
        <taxon>Eubacteriales</taxon>
        <taxon>Clostridiaceae</taxon>
        <taxon>Clostridium</taxon>
    </lineage>
</organism>
<reference evidence="1 2" key="1">
    <citation type="submission" date="2020-07" db="EMBL/GenBank/DDBJ databases">
        <title>A new beta-1,3-glucan-decomposing anaerobic bacterium isolated from anoxic soil subjected to biological soil disinfestation.</title>
        <authorList>
            <person name="Ueki A."/>
            <person name="Tonouchi A."/>
        </authorList>
    </citation>
    <scope>NUCLEOTIDE SEQUENCE [LARGE SCALE GENOMIC DNA]</scope>
    <source>
        <strain evidence="1 2">TW1</strain>
    </source>
</reference>
<proteinExistence type="predicted"/>
<evidence type="ECO:0000313" key="2">
    <source>
        <dbReference type="Proteomes" id="UP000580568"/>
    </source>
</evidence>
<comment type="caution">
    <text evidence="1">The sequence shown here is derived from an EMBL/GenBank/DDBJ whole genome shotgun (WGS) entry which is preliminary data.</text>
</comment>
<gene>
    <name evidence="1" type="ORF">bsdtw1_03606</name>
</gene>
<keyword evidence="2" id="KW-1185">Reference proteome</keyword>
<dbReference type="AlphaFoldDB" id="A0A6V8SQJ6"/>
<dbReference type="EMBL" id="BLZR01000001">
    <property type="protein sequence ID" value="GFP77478.1"/>
    <property type="molecule type" value="Genomic_DNA"/>
</dbReference>
<dbReference type="Proteomes" id="UP000580568">
    <property type="component" value="Unassembled WGS sequence"/>
</dbReference>
<name>A0A6V8SQJ6_9CLOT</name>
<accession>A0A6V8SQJ6</accession>
<evidence type="ECO:0000313" key="1">
    <source>
        <dbReference type="EMBL" id="GFP77478.1"/>
    </source>
</evidence>